<evidence type="ECO:0000256" key="1">
    <source>
        <dbReference type="SAM" id="MobiDB-lite"/>
    </source>
</evidence>
<proteinExistence type="predicted"/>
<protein>
    <submittedName>
        <fullName evidence="3">Uncharacterized protein</fullName>
    </submittedName>
</protein>
<feature type="region of interest" description="Disordered" evidence="1">
    <location>
        <begin position="33"/>
        <end position="63"/>
    </location>
</feature>
<evidence type="ECO:0000313" key="4">
    <source>
        <dbReference type="Proteomes" id="UP001362999"/>
    </source>
</evidence>
<evidence type="ECO:0000313" key="3">
    <source>
        <dbReference type="EMBL" id="KAK7017314.1"/>
    </source>
</evidence>
<organism evidence="3 4">
    <name type="scientific">Favolaschia claudopus</name>
    <dbReference type="NCBI Taxonomy" id="2862362"/>
    <lineage>
        <taxon>Eukaryota</taxon>
        <taxon>Fungi</taxon>
        <taxon>Dikarya</taxon>
        <taxon>Basidiomycota</taxon>
        <taxon>Agaricomycotina</taxon>
        <taxon>Agaricomycetes</taxon>
        <taxon>Agaricomycetidae</taxon>
        <taxon>Agaricales</taxon>
        <taxon>Marasmiineae</taxon>
        <taxon>Mycenaceae</taxon>
        <taxon>Favolaschia</taxon>
    </lineage>
</organism>
<comment type="caution">
    <text evidence="3">The sequence shown here is derived from an EMBL/GenBank/DDBJ whole genome shotgun (WGS) entry which is preliminary data.</text>
</comment>
<accession>A0AAW0AUY7</accession>
<dbReference type="AlphaFoldDB" id="A0AAW0AUY7"/>
<sequence length="257" mass="29360">MRIQHTAEDSRYSDRLPNKVITEFGSSPWTRLDASNTFQNYTPTSSYPPKSTPTRVRVEDNAPDASATRRIDCTGAYVCECGDHRLLEVKRRDLETGSGDRDFSAQHQTRRDEGTIAEQRAVEAQKQTSNGHNHFVGCSGWTKDFTNHRSSVLAPDLDENLIITAFHGLYTTVASFCIYHWVHRTPMISSSRQHLAGMLERRKLPEVLHLFWHMCRRCAVCAASVQSRPGVPVVYYFPVYAWFYMIVFKQGDALVLR</sequence>
<keyword evidence="4" id="KW-1185">Reference proteome</keyword>
<dbReference type="Proteomes" id="UP001362999">
    <property type="component" value="Unassembled WGS sequence"/>
</dbReference>
<keyword evidence="2" id="KW-0472">Membrane</keyword>
<keyword evidence="2" id="KW-0812">Transmembrane</keyword>
<reference evidence="3 4" key="1">
    <citation type="journal article" date="2024" name="J Genomics">
        <title>Draft genome sequencing and assembly of Favolaschia claudopus CIRM-BRFM 2984 isolated from oak limbs.</title>
        <authorList>
            <person name="Navarro D."/>
            <person name="Drula E."/>
            <person name="Chaduli D."/>
            <person name="Cazenave R."/>
            <person name="Ahrendt S."/>
            <person name="Wang J."/>
            <person name="Lipzen A."/>
            <person name="Daum C."/>
            <person name="Barry K."/>
            <person name="Grigoriev I.V."/>
            <person name="Favel A."/>
            <person name="Rosso M.N."/>
            <person name="Martin F."/>
        </authorList>
    </citation>
    <scope>NUCLEOTIDE SEQUENCE [LARGE SCALE GENOMIC DNA]</scope>
    <source>
        <strain evidence="3 4">CIRM-BRFM 2984</strain>
    </source>
</reference>
<keyword evidence="2" id="KW-1133">Transmembrane helix</keyword>
<feature type="transmembrane region" description="Helical" evidence="2">
    <location>
        <begin position="161"/>
        <end position="182"/>
    </location>
</feature>
<name>A0AAW0AUY7_9AGAR</name>
<evidence type="ECO:0000256" key="2">
    <source>
        <dbReference type="SAM" id="Phobius"/>
    </source>
</evidence>
<dbReference type="EMBL" id="JAWWNJ010000048">
    <property type="protein sequence ID" value="KAK7017314.1"/>
    <property type="molecule type" value="Genomic_DNA"/>
</dbReference>
<feature type="compositionally biased region" description="Low complexity" evidence="1">
    <location>
        <begin position="41"/>
        <end position="54"/>
    </location>
</feature>
<gene>
    <name evidence="3" type="ORF">R3P38DRAFT_2785004</name>
</gene>